<gene>
    <name evidence="2" type="primary">Ogla0084B09.24</name>
</gene>
<feature type="compositionally biased region" description="Basic and acidic residues" evidence="1">
    <location>
        <begin position="77"/>
        <end position="96"/>
    </location>
</feature>
<dbReference type="AlphaFoldDB" id="A0A679BDS4"/>
<evidence type="ECO:0000313" key="2">
    <source>
        <dbReference type="EMBL" id="BBF89536.1"/>
    </source>
</evidence>
<sequence>MAVRRHWAGAWRRGGGSGVALHAAAALRGGEGGGVAWRRQRCARGGEGGGVVCRRRRGAASSWRGVSWRAARRRERSRSEIDEGRGGGGSHPRDAAAAEEAEVAARTTSSRRRRDTAASARGFALGSGGEGERPREIDRPKTLSVGGEDEGAPGKYIPPDLYSRLMRTTGTKDIFSPGCSHQPGVFSPGC</sequence>
<evidence type="ECO:0000256" key="1">
    <source>
        <dbReference type="SAM" id="MobiDB-lite"/>
    </source>
</evidence>
<organism evidence="2">
    <name type="scientific">Oryza glaberrima</name>
    <name type="common">African rice</name>
    <dbReference type="NCBI Taxonomy" id="4538"/>
    <lineage>
        <taxon>Eukaryota</taxon>
        <taxon>Viridiplantae</taxon>
        <taxon>Streptophyta</taxon>
        <taxon>Embryophyta</taxon>
        <taxon>Tracheophyta</taxon>
        <taxon>Spermatophyta</taxon>
        <taxon>Magnoliopsida</taxon>
        <taxon>Liliopsida</taxon>
        <taxon>Poales</taxon>
        <taxon>Poaceae</taxon>
        <taxon>BOP clade</taxon>
        <taxon>Oryzoideae</taxon>
        <taxon>Oryzeae</taxon>
        <taxon>Oryzinae</taxon>
        <taxon>Oryza</taxon>
    </lineage>
</organism>
<dbReference type="EMBL" id="AP018862">
    <property type="protein sequence ID" value="BBF89536.1"/>
    <property type="molecule type" value="Genomic_DNA"/>
</dbReference>
<feature type="compositionally biased region" description="Basic and acidic residues" evidence="1">
    <location>
        <begin position="130"/>
        <end position="141"/>
    </location>
</feature>
<protein>
    <submittedName>
        <fullName evidence="2">Transposon protein-like</fullName>
    </submittedName>
</protein>
<accession>A0A679BDS4</accession>
<reference evidence="2" key="1">
    <citation type="submission" date="2018-08" db="EMBL/GenBank/DDBJ databases">
        <title>Oryza glaberrima genomic DNA, chromosome 11, BAC clone:Ogla0084B09.</title>
        <authorList>
            <person name="Wu J."/>
            <person name="Kanamori H."/>
        </authorList>
    </citation>
    <scope>NUCLEOTIDE SEQUENCE</scope>
    <source>
        <strain evidence="2">IRGC104038</strain>
    </source>
</reference>
<proteinExistence type="predicted"/>
<name>A0A679BDS4_ORYGL</name>
<feature type="region of interest" description="Disordered" evidence="1">
    <location>
        <begin position="64"/>
        <end position="160"/>
    </location>
</feature>